<evidence type="ECO:0000313" key="8">
    <source>
        <dbReference type="Proteomes" id="UP000386466"/>
    </source>
</evidence>
<keyword evidence="3" id="KW-0853">WD repeat</keyword>
<dbReference type="PANTHER" id="PTHR22851">
    <property type="entry name" value="U3 SMALL NUCLEOLAR RNA U3 SNORNA ASSOCIATED PROTEIN"/>
    <property type="match status" value="1"/>
</dbReference>
<sequence>TSNSKCITCGSDEMDICLWKANASEKLDVLTSREEVAKGYSQKLKEKPQHHPHIKHVAHHRYLPKSIYTQIQEQHTIKEAGQQKEGNRFKHSKPGSVLIVSDKKEYIVTVLK</sequence>
<gene>
    <name evidence="7" type="ORF">LYPA_23C015984</name>
</gene>
<dbReference type="Pfam" id="PF04158">
    <property type="entry name" value="Sof1"/>
    <property type="match status" value="1"/>
</dbReference>
<evidence type="ECO:0000256" key="2">
    <source>
        <dbReference type="ARBA" id="ARBA00022552"/>
    </source>
</evidence>
<proteinExistence type="predicted"/>
<keyword evidence="8" id="KW-1185">Reference proteome</keyword>
<reference evidence="7 8" key="1">
    <citation type="submission" date="2019-01" db="EMBL/GenBank/DDBJ databases">
        <authorList>
            <person name="Alioto T."/>
            <person name="Alioto T."/>
        </authorList>
    </citation>
    <scope>NUCLEOTIDE SEQUENCE [LARGE SCALE GENOMIC DNA]</scope>
</reference>
<comment type="subcellular location">
    <subcellularLocation>
        <location evidence="1">Nucleus</location>
        <location evidence="1">Nucleolus</location>
    </subcellularLocation>
</comment>
<dbReference type="GO" id="GO:0000462">
    <property type="term" value="P:maturation of SSU-rRNA from tricistronic rRNA transcript (SSU-rRNA, 5.8S rRNA, LSU-rRNA)"/>
    <property type="evidence" value="ECO:0007669"/>
    <property type="project" value="TreeGrafter"/>
</dbReference>
<dbReference type="AlphaFoldDB" id="A0A485PEX3"/>
<dbReference type="PANTHER" id="PTHR22851:SF0">
    <property type="entry name" value="DDB1- AND CUL4-ASSOCIATED FACTOR 13"/>
    <property type="match status" value="1"/>
</dbReference>
<protein>
    <submittedName>
        <fullName evidence="7">Ddb1-and cul4-associated factor</fullName>
    </submittedName>
</protein>
<evidence type="ECO:0000256" key="3">
    <source>
        <dbReference type="ARBA" id="ARBA00022574"/>
    </source>
</evidence>
<dbReference type="EMBL" id="CAAGRJ010032742">
    <property type="protein sequence ID" value="VFV42894.1"/>
    <property type="molecule type" value="Genomic_DNA"/>
</dbReference>
<dbReference type="Proteomes" id="UP000386466">
    <property type="component" value="Unassembled WGS sequence"/>
</dbReference>
<feature type="non-terminal residue" evidence="7">
    <location>
        <position position="1"/>
    </location>
</feature>
<feature type="domain" description="Sof1-like protein" evidence="6">
    <location>
        <begin position="21"/>
        <end position="105"/>
    </location>
</feature>
<keyword evidence="5" id="KW-0539">Nucleus</keyword>
<evidence type="ECO:0000259" key="6">
    <source>
        <dbReference type="Pfam" id="PF04158"/>
    </source>
</evidence>
<dbReference type="InterPro" id="IPR007287">
    <property type="entry name" value="Sof1"/>
</dbReference>
<name>A0A485PEX3_LYNPA</name>
<evidence type="ECO:0000313" key="7">
    <source>
        <dbReference type="EMBL" id="VFV42894.1"/>
    </source>
</evidence>
<keyword evidence="2" id="KW-0698">rRNA processing</keyword>
<evidence type="ECO:0000256" key="1">
    <source>
        <dbReference type="ARBA" id="ARBA00004604"/>
    </source>
</evidence>
<dbReference type="InterPro" id="IPR051733">
    <property type="entry name" value="WD_repeat_DCAF13/WDSOF1"/>
</dbReference>
<accession>A0A485PEX3</accession>
<organism evidence="7 8">
    <name type="scientific">Lynx pardinus</name>
    <name type="common">Iberian lynx</name>
    <name type="synonym">Felis pardina</name>
    <dbReference type="NCBI Taxonomy" id="191816"/>
    <lineage>
        <taxon>Eukaryota</taxon>
        <taxon>Metazoa</taxon>
        <taxon>Chordata</taxon>
        <taxon>Craniata</taxon>
        <taxon>Vertebrata</taxon>
        <taxon>Euteleostomi</taxon>
        <taxon>Mammalia</taxon>
        <taxon>Eutheria</taxon>
        <taxon>Laurasiatheria</taxon>
        <taxon>Carnivora</taxon>
        <taxon>Feliformia</taxon>
        <taxon>Felidae</taxon>
        <taxon>Felinae</taxon>
        <taxon>Lynx</taxon>
    </lineage>
</organism>
<keyword evidence="4" id="KW-0677">Repeat</keyword>
<evidence type="ECO:0000256" key="5">
    <source>
        <dbReference type="ARBA" id="ARBA00023242"/>
    </source>
</evidence>
<evidence type="ECO:0000256" key="4">
    <source>
        <dbReference type="ARBA" id="ARBA00022737"/>
    </source>
</evidence>
<dbReference type="GO" id="GO:0032040">
    <property type="term" value="C:small-subunit processome"/>
    <property type="evidence" value="ECO:0007669"/>
    <property type="project" value="TreeGrafter"/>
</dbReference>